<gene>
    <name evidence="1" type="ORF">HPB50_002742</name>
</gene>
<reference evidence="1" key="1">
    <citation type="submission" date="2020-05" db="EMBL/GenBank/DDBJ databases">
        <title>Large-scale comparative analyses of tick genomes elucidate their genetic diversity and vector capacities.</title>
        <authorList>
            <person name="Jia N."/>
            <person name="Wang J."/>
            <person name="Shi W."/>
            <person name="Du L."/>
            <person name="Sun Y."/>
            <person name="Zhan W."/>
            <person name="Jiang J."/>
            <person name="Wang Q."/>
            <person name="Zhang B."/>
            <person name="Ji P."/>
            <person name="Sakyi L.B."/>
            <person name="Cui X."/>
            <person name="Yuan T."/>
            <person name="Jiang B."/>
            <person name="Yang W."/>
            <person name="Lam T.T.-Y."/>
            <person name="Chang Q."/>
            <person name="Ding S."/>
            <person name="Wang X."/>
            <person name="Zhu J."/>
            <person name="Ruan X."/>
            <person name="Zhao L."/>
            <person name="Wei J."/>
            <person name="Que T."/>
            <person name="Du C."/>
            <person name="Cheng J."/>
            <person name="Dai P."/>
            <person name="Han X."/>
            <person name="Huang E."/>
            <person name="Gao Y."/>
            <person name="Liu J."/>
            <person name="Shao H."/>
            <person name="Ye R."/>
            <person name="Li L."/>
            <person name="Wei W."/>
            <person name="Wang X."/>
            <person name="Wang C."/>
            <person name="Yang T."/>
            <person name="Huo Q."/>
            <person name="Li W."/>
            <person name="Guo W."/>
            <person name="Chen H."/>
            <person name="Zhou L."/>
            <person name="Ni X."/>
            <person name="Tian J."/>
            <person name="Zhou Y."/>
            <person name="Sheng Y."/>
            <person name="Liu T."/>
            <person name="Pan Y."/>
            <person name="Xia L."/>
            <person name="Li J."/>
            <person name="Zhao F."/>
            <person name="Cao W."/>
        </authorList>
    </citation>
    <scope>NUCLEOTIDE SEQUENCE</scope>
    <source>
        <strain evidence="1">Hyas-2018</strain>
    </source>
</reference>
<dbReference type="EMBL" id="CM023481">
    <property type="protein sequence ID" value="KAH6944355.1"/>
    <property type="molecule type" value="Genomic_DNA"/>
</dbReference>
<protein>
    <submittedName>
        <fullName evidence="1">Uncharacterized protein</fullName>
    </submittedName>
</protein>
<sequence length="474" mass="52625">MKVKHADFCVWVWQLRKLPPVSSGVHPPAEKEEQEEDAWRRVVSAAAAVGTPKPHAPVGVSRQARSAALARRSALRAHYERPFRYGATMTSLPGMTHDPSAPPPLFLDSPYASPDYGNLSLLPSLPAGNVSSGKLYQVPVGFIVLLSIFYGIISLVAVAGNFMVMWIVATSRRMQTVTNFFIANLAVADIIIGLFSIPFQFQAALLQRWVLPEFMCAFCPFVQVLSVNVSIFTLTAIALDRYRAVMSPLKARTTKLRAKFIICGIWALAVAAALPCALALRVETQIESHALNLTKPFCHEVGISRKAWRIYNHVLVCLQYFFPLLTICFVYARMGLKLKESKSPGNAQGARDAGILKNKKKVRSRWVTDLRARRINSSNRICSALRFYVDIEISSAKSAVTIVCASRRLMSKPARECENSKQPHTRTEREQNKMSSNETVVLRRQPENLLLAGGNLGQTPRFPLSAYPGTNLLE</sequence>
<organism evidence="1 2">
    <name type="scientific">Hyalomma asiaticum</name>
    <name type="common">Tick</name>
    <dbReference type="NCBI Taxonomy" id="266040"/>
    <lineage>
        <taxon>Eukaryota</taxon>
        <taxon>Metazoa</taxon>
        <taxon>Ecdysozoa</taxon>
        <taxon>Arthropoda</taxon>
        <taxon>Chelicerata</taxon>
        <taxon>Arachnida</taxon>
        <taxon>Acari</taxon>
        <taxon>Parasitiformes</taxon>
        <taxon>Ixodida</taxon>
        <taxon>Ixodoidea</taxon>
        <taxon>Ixodidae</taxon>
        <taxon>Hyalomminae</taxon>
        <taxon>Hyalomma</taxon>
    </lineage>
</organism>
<comment type="caution">
    <text evidence="1">The sequence shown here is derived from an EMBL/GenBank/DDBJ whole genome shotgun (WGS) entry which is preliminary data.</text>
</comment>
<evidence type="ECO:0000313" key="2">
    <source>
        <dbReference type="Proteomes" id="UP000821845"/>
    </source>
</evidence>
<evidence type="ECO:0000313" key="1">
    <source>
        <dbReference type="EMBL" id="KAH6944355.1"/>
    </source>
</evidence>
<accession>A0ACB7TC08</accession>
<name>A0ACB7TC08_HYAAI</name>
<proteinExistence type="predicted"/>
<dbReference type="Proteomes" id="UP000821845">
    <property type="component" value="Chromosome 1"/>
</dbReference>
<keyword evidence="2" id="KW-1185">Reference proteome</keyword>